<feature type="region of interest" description="Disordered" evidence="1">
    <location>
        <begin position="15"/>
        <end position="47"/>
    </location>
</feature>
<accession>A0A084AXR7</accession>
<evidence type="ECO:0000256" key="1">
    <source>
        <dbReference type="SAM" id="MobiDB-lite"/>
    </source>
</evidence>
<protein>
    <submittedName>
        <fullName evidence="2">Uncharacterized protein</fullName>
    </submittedName>
</protein>
<dbReference type="InterPro" id="IPR056539">
    <property type="entry name" value="NuiA-like"/>
</dbReference>
<dbReference type="EMBL" id="KL648474">
    <property type="protein sequence ID" value="KEY70096.1"/>
    <property type="molecule type" value="Genomic_DNA"/>
</dbReference>
<name>A0A084AXR7_STACB</name>
<dbReference type="HOGENOM" id="CLU_092474_1_0_1"/>
<evidence type="ECO:0000313" key="3">
    <source>
        <dbReference type="Proteomes" id="UP000028045"/>
    </source>
</evidence>
<organism evidence="2 3">
    <name type="scientific">Stachybotrys chartarum (strain CBS 109288 / IBT 7711)</name>
    <name type="common">Toxic black mold</name>
    <name type="synonym">Stilbospora chartarum</name>
    <dbReference type="NCBI Taxonomy" id="1280523"/>
    <lineage>
        <taxon>Eukaryota</taxon>
        <taxon>Fungi</taxon>
        <taxon>Dikarya</taxon>
        <taxon>Ascomycota</taxon>
        <taxon>Pezizomycotina</taxon>
        <taxon>Sordariomycetes</taxon>
        <taxon>Hypocreomycetidae</taxon>
        <taxon>Hypocreales</taxon>
        <taxon>Stachybotryaceae</taxon>
        <taxon>Stachybotrys</taxon>
    </lineage>
</organism>
<dbReference type="OrthoDB" id="5366485at2759"/>
<dbReference type="PANTHER" id="PTHR42093">
    <property type="match status" value="1"/>
</dbReference>
<dbReference type="PANTHER" id="PTHR42093:SF1">
    <property type="match status" value="1"/>
</dbReference>
<evidence type="ECO:0000313" key="2">
    <source>
        <dbReference type="EMBL" id="KEY70096.1"/>
    </source>
</evidence>
<keyword evidence="3" id="KW-1185">Reference proteome</keyword>
<dbReference type="AlphaFoldDB" id="A0A084AXR7"/>
<proteinExistence type="predicted"/>
<reference evidence="2 3" key="1">
    <citation type="journal article" date="2014" name="BMC Genomics">
        <title>Comparative genome sequencing reveals chemotype-specific gene clusters in the toxigenic black mold Stachybotrys.</title>
        <authorList>
            <person name="Semeiks J."/>
            <person name="Borek D."/>
            <person name="Otwinowski Z."/>
            <person name="Grishin N.V."/>
        </authorList>
    </citation>
    <scope>NUCLEOTIDE SEQUENCE [LARGE SCALE GENOMIC DNA]</scope>
    <source>
        <strain evidence="3">CBS 109288 / IBT 7711</strain>
    </source>
</reference>
<gene>
    <name evidence="2" type="ORF">S7711_09094</name>
</gene>
<sequence length="160" mass="17553">MASDEDYMAFLNKANEDTGNGHAASVKNKQPAQFKTKDSGSQVPGPIQAAVGDAVYTSDADEPFEAVSLKWEGNGLPDEVEFARLIEHWDPESADITILDPIDWDSRGSYTTLIEAVREATRGNDVRVYRVTKDKTRAEYWLVSSEQGKIVGAKALSVES</sequence>
<dbReference type="Pfam" id="PF23151">
    <property type="entry name" value="NuiA_2"/>
    <property type="match status" value="1"/>
</dbReference>
<dbReference type="Proteomes" id="UP000028045">
    <property type="component" value="Unassembled WGS sequence"/>
</dbReference>